<comment type="caution">
    <text evidence="1">The sequence shown here is derived from an EMBL/GenBank/DDBJ whole genome shotgun (WGS) entry which is preliminary data.</text>
</comment>
<proteinExistence type="predicted"/>
<dbReference type="Proteomes" id="UP000676386">
    <property type="component" value="Unassembled WGS sequence"/>
</dbReference>
<accession>A0ABS5J201</accession>
<dbReference type="EMBL" id="JAGTXB010000008">
    <property type="protein sequence ID" value="MBS0029251.1"/>
    <property type="molecule type" value="Genomic_DNA"/>
</dbReference>
<sequence length="164" mass="18225">MQVYALFLMVVFHTASGRQNQTNVLQDNFSKEHNGYSESQLKELTSSKVPMSQVRNVTQDRNGNIMIAEPLLRCRRGGLMHKKGNIWTTGSIDPRGGSVWALSRYDYKPLYNKKPTVTEIMSGPPAFLGLLEANDGSIWFGSGAGVHCYDGKMFTDFKSAAGQK</sequence>
<reference evidence="1 2" key="1">
    <citation type="submission" date="2021-04" db="EMBL/GenBank/DDBJ databases">
        <title>Chitinophaga sp. nov., isolated from the rhizosphere soil.</title>
        <authorList>
            <person name="He S."/>
        </authorList>
    </citation>
    <scope>NUCLEOTIDE SEQUENCE [LARGE SCALE GENOMIC DNA]</scope>
    <source>
        <strain evidence="1 2">2R12</strain>
    </source>
</reference>
<evidence type="ECO:0000313" key="1">
    <source>
        <dbReference type="EMBL" id="MBS0029251.1"/>
    </source>
</evidence>
<dbReference type="RefSeq" id="WP_211974343.1">
    <property type="nucleotide sequence ID" value="NZ_CBFHAM010000011.1"/>
</dbReference>
<name>A0ABS5J201_9BACT</name>
<evidence type="ECO:0000313" key="2">
    <source>
        <dbReference type="Proteomes" id="UP000676386"/>
    </source>
</evidence>
<keyword evidence="2" id="KW-1185">Reference proteome</keyword>
<dbReference type="Gene3D" id="2.130.10.10">
    <property type="entry name" value="YVTN repeat-like/Quinoprotein amine dehydrogenase"/>
    <property type="match status" value="1"/>
</dbReference>
<protein>
    <recommendedName>
        <fullName evidence="3">Two component regulator propeller</fullName>
    </recommendedName>
</protein>
<gene>
    <name evidence="1" type="ORF">KE626_18150</name>
</gene>
<organism evidence="1 2">
    <name type="scientific">Chitinophaga hostae</name>
    <dbReference type="NCBI Taxonomy" id="2831022"/>
    <lineage>
        <taxon>Bacteria</taxon>
        <taxon>Pseudomonadati</taxon>
        <taxon>Bacteroidota</taxon>
        <taxon>Chitinophagia</taxon>
        <taxon>Chitinophagales</taxon>
        <taxon>Chitinophagaceae</taxon>
        <taxon>Chitinophaga</taxon>
    </lineage>
</organism>
<dbReference type="InterPro" id="IPR015943">
    <property type="entry name" value="WD40/YVTN_repeat-like_dom_sf"/>
</dbReference>
<evidence type="ECO:0008006" key="3">
    <source>
        <dbReference type="Google" id="ProtNLM"/>
    </source>
</evidence>